<sequence length="97" mass="11279">MRLEEAIDDLKDRLKYCVSSAAVGKSVIELSVESLETLKQIIEPKPLEDWGEDYGDCLWWKFPIEEPPYCGSPLDYDFPDYVTHFTRFIVPDESEDD</sequence>
<protein>
    <submittedName>
        <fullName evidence="2">Uncharacterized protein</fullName>
    </submittedName>
</protein>
<name>C4IFC4_CLOBU</name>
<dbReference type="HOGENOM" id="CLU_2341775_0_0_9"/>
<evidence type="ECO:0000313" key="2">
    <source>
        <dbReference type="EMBL" id="EEP54102.1"/>
    </source>
</evidence>
<keyword evidence="3" id="KW-1185">Reference proteome</keyword>
<proteinExistence type="predicted"/>
<dbReference type="EMBL" id="ACOM01000005">
    <property type="protein sequence ID" value="EEP53328.1"/>
    <property type="molecule type" value="Genomic_DNA"/>
</dbReference>
<dbReference type="RefSeq" id="WP_003406447.1">
    <property type="nucleotide sequence ID" value="NZ_ACOM01000005.1"/>
</dbReference>
<gene>
    <name evidence="2" type="ORF">CLP_1628</name>
    <name evidence="1" type="ORF">CLP_2935</name>
</gene>
<organism evidence="2 3">
    <name type="scientific">Clostridium butyricum E4 str. BoNT E BL5262</name>
    <dbReference type="NCBI Taxonomy" id="632245"/>
    <lineage>
        <taxon>Bacteria</taxon>
        <taxon>Bacillati</taxon>
        <taxon>Bacillota</taxon>
        <taxon>Clostridia</taxon>
        <taxon>Eubacteriales</taxon>
        <taxon>Clostridiaceae</taxon>
        <taxon>Clostridium</taxon>
    </lineage>
</organism>
<evidence type="ECO:0000313" key="1">
    <source>
        <dbReference type="EMBL" id="EEP53328.1"/>
    </source>
</evidence>
<dbReference type="eggNOG" id="ENOG502ZMF3">
    <property type="taxonomic scope" value="Bacteria"/>
</dbReference>
<evidence type="ECO:0000313" key="3">
    <source>
        <dbReference type="Proteomes" id="UP000003081"/>
    </source>
</evidence>
<dbReference type="EMBL" id="ACOM01000005">
    <property type="protein sequence ID" value="EEP54102.1"/>
    <property type="molecule type" value="Genomic_DNA"/>
</dbReference>
<reference evidence="2 3" key="1">
    <citation type="submission" date="2009-08" db="EMBL/GenBank/DDBJ databases">
        <authorList>
            <person name="Shrivastava S."/>
            <person name="Brinkac L.B."/>
            <person name="Brown J.L."/>
            <person name="Bruce D.B."/>
            <person name="Detter C."/>
            <person name="Green L.D."/>
            <person name="Munk C.A."/>
            <person name="Rogers Y.C."/>
            <person name="Tapia R."/>
            <person name="Sims D.R."/>
            <person name="Smith L.A."/>
            <person name="Smith T.J."/>
            <person name="Sutton G."/>
            <person name="Brettin T."/>
        </authorList>
    </citation>
    <scope>NUCLEOTIDE SEQUENCE [LARGE SCALE GENOMIC DNA]</scope>
    <source>
        <strain evidence="2">BoNT E BL5262</strain>
        <strain evidence="3">E4 str. BoNT E BL5262</strain>
    </source>
</reference>
<comment type="caution">
    <text evidence="2">The sequence shown here is derived from an EMBL/GenBank/DDBJ whole genome shotgun (WGS) entry which is preliminary data.</text>
</comment>
<dbReference type="AlphaFoldDB" id="C4IFC4"/>
<dbReference type="Proteomes" id="UP000003081">
    <property type="component" value="Unassembled WGS sequence"/>
</dbReference>
<accession>C4IFC4</accession>